<dbReference type="STRING" id="314256.OG2516_08521"/>
<gene>
    <name evidence="1" type="ORF">OG2516_08521</name>
</gene>
<accession>Q2CBH6</accession>
<name>Q2CBH6_OCEGH</name>
<dbReference type="eggNOG" id="ENOG502Z86Q">
    <property type="taxonomic scope" value="Bacteria"/>
</dbReference>
<dbReference type="AlphaFoldDB" id="Q2CBH6"/>
<dbReference type="InterPro" id="IPR021466">
    <property type="entry name" value="Put_rhamnosyl_transferase"/>
</dbReference>
<dbReference type="HOGENOM" id="CLU_089981_0_0_5"/>
<reference evidence="1 2" key="1">
    <citation type="journal article" date="2010" name="J. Bacteriol.">
        <title>Genome sequences of Oceanicola granulosus HTCC2516(T) and Oceanicola batsensis HTCC2597(TDelta).</title>
        <authorList>
            <person name="Thrash J.C."/>
            <person name="Cho J.C."/>
            <person name="Vergin K.L."/>
            <person name="Giovannoni S.J."/>
        </authorList>
    </citation>
    <scope>NUCLEOTIDE SEQUENCE [LARGE SCALE GENOMIC DNA]</scope>
    <source>
        <strain evidence="2">ATCC BAA-861 / DSM 15982 / KCTC 12143 / HTCC2516</strain>
    </source>
</reference>
<dbReference type="Pfam" id="PF11316">
    <property type="entry name" value="Rhamno_transf"/>
    <property type="match status" value="1"/>
</dbReference>
<comment type="caution">
    <text evidence="1">The sequence shown here is derived from an EMBL/GenBank/DDBJ whole genome shotgun (WGS) entry which is preliminary data.</text>
</comment>
<dbReference type="EMBL" id="AAOT01000038">
    <property type="protein sequence ID" value="EAR50069.1"/>
    <property type="molecule type" value="Genomic_DNA"/>
</dbReference>
<evidence type="ECO:0008006" key="3">
    <source>
        <dbReference type="Google" id="ProtNLM"/>
    </source>
</evidence>
<protein>
    <recommendedName>
        <fullName evidence="3">Rhamnosyl transferase</fullName>
    </recommendedName>
</protein>
<dbReference type="RefSeq" id="WP_007255227.1">
    <property type="nucleotide sequence ID" value="NZ_CH724107.1"/>
</dbReference>
<keyword evidence="2" id="KW-1185">Reference proteome</keyword>
<dbReference type="Proteomes" id="UP000003635">
    <property type="component" value="Unassembled WGS sequence"/>
</dbReference>
<evidence type="ECO:0000313" key="2">
    <source>
        <dbReference type="Proteomes" id="UP000003635"/>
    </source>
</evidence>
<proteinExistence type="predicted"/>
<evidence type="ECO:0000313" key="1">
    <source>
        <dbReference type="EMBL" id="EAR50069.1"/>
    </source>
</evidence>
<organism evidence="1 2">
    <name type="scientific">Oceanicola granulosus (strain ATCC BAA-861 / DSM 15982 / KCTC 12143 / HTCC2516)</name>
    <dbReference type="NCBI Taxonomy" id="314256"/>
    <lineage>
        <taxon>Bacteria</taxon>
        <taxon>Pseudomonadati</taxon>
        <taxon>Pseudomonadota</taxon>
        <taxon>Alphaproteobacteria</taxon>
        <taxon>Rhodobacterales</taxon>
        <taxon>Roseobacteraceae</taxon>
        <taxon>Oceanicola</taxon>
    </lineage>
</organism>
<sequence>MSDIQVLGLCRFSYPSAPGGFEDAATSLDEVRARLYAPERMALRFLWFEHVALPSLMRQKDKDFRVVVLAGDQLPEKHRDRLLALLERLPQAVPVFMEEGEKHRVACRLAMRAHRDAGARAVAEFRLDDDDAVAEIFVERVRRVFRHVRHLFEMRPRVTVDFCRGLLLRATEEGLDLRPVLAQHWTPALVTYRAPDDDASLLDALHTKLWRNMPQLSLPHPLMFLRGAHEDNASNLHGRWDRFGGWKAGKADLDAYASGTFGIDLPGLEAALSAWRASVDNPIDSP</sequence>